<sequence>MTKTPRRPLRRAVFGMAAGLSLAATCLTALSLVPQTASAEELTWASPTDPQTMDPHALSSAAVLGFLNNVYEGLVRRDQNMAIEPALATRWEPLGPDGWRFHLREGVRFHDGAELTAEDVLFSYERAISEQSDVQSWFSSIEAVNIVDDYTIDFLTNAPNPIFPDSIANFMIMDKDWAEKHDATRPARDTQTFATLMTNGTGPFKVTSREPGVQTVLEPFDGWWDAATHNLTKATFIPVSNPATSVAALMSGQVDMINPVPVQDISRVAGNPELSLHQGIEARVIMLGFGHDHDTLRFSAETEGKNPFQDVRVRKAVQKAIDADAIVDKIMRGNAEVASQLVSPQMKGYSEKASERDAFDPEAAKALLAEAGYPEGFSFGLACPNDRYINDEAICKAVAAMLAKAGLRAELTAMPVRSYWPELREGNFDMYLLGWSPGTFDAEHPLRFLVATPDADKKLGSWNFGGYSDEKIDELLPKIQSEIDPAARQAMLDETAAKVKQDVVYVPLHIQPLLWGARSNISLTQRADNFVILRWINVN</sequence>
<dbReference type="Gene3D" id="3.10.105.10">
    <property type="entry name" value="Dipeptide-binding Protein, Domain 3"/>
    <property type="match status" value="1"/>
</dbReference>
<organism evidence="7 8">
    <name type="scientific">Roseibium hamelinense</name>
    <dbReference type="NCBI Taxonomy" id="150831"/>
    <lineage>
        <taxon>Bacteria</taxon>
        <taxon>Pseudomonadati</taxon>
        <taxon>Pseudomonadota</taxon>
        <taxon>Alphaproteobacteria</taxon>
        <taxon>Hyphomicrobiales</taxon>
        <taxon>Stappiaceae</taxon>
        <taxon>Roseibium</taxon>
    </lineage>
</organism>
<evidence type="ECO:0000313" key="8">
    <source>
        <dbReference type="Proteomes" id="UP000320593"/>
    </source>
</evidence>
<dbReference type="Proteomes" id="UP000320593">
    <property type="component" value="Unassembled WGS sequence"/>
</dbReference>
<comment type="subcellular location">
    <subcellularLocation>
        <location evidence="1">Periplasm</location>
    </subcellularLocation>
</comment>
<dbReference type="Gene3D" id="3.40.190.10">
    <property type="entry name" value="Periplasmic binding protein-like II"/>
    <property type="match status" value="1"/>
</dbReference>
<accession>A0A562TIQ5</accession>
<dbReference type="GO" id="GO:0043190">
    <property type="term" value="C:ATP-binding cassette (ABC) transporter complex"/>
    <property type="evidence" value="ECO:0007669"/>
    <property type="project" value="InterPro"/>
</dbReference>
<feature type="signal peptide" evidence="5">
    <location>
        <begin position="1"/>
        <end position="39"/>
    </location>
</feature>
<dbReference type="PROSITE" id="PS51318">
    <property type="entry name" value="TAT"/>
    <property type="match status" value="1"/>
</dbReference>
<dbReference type="CDD" id="cd08498">
    <property type="entry name" value="PBP2_NikA_DppA_OppA_like_2"/>
    <property type="match status" value="1"/>
</dbReference>
<dbReference type="EMBL" id="VLLF01000001">
    <property type="protein sequence ID" value="TWI93303.1"/>
    <property type="molecule type" value="Genomic_DNA"/>
</dbReference>
<dbReference type="PANTHER" id="PTHR30290:SF9">
    <property type="entry name" value="OLIGOPEPTIDE-BINDING PROTEIN APPA"/>
    <property type="match status" value="1"/>
</dbReference>
<proteinExistence type="inferred from homology"/>
<evidence type="ECO:0000256" key="3">
    <source>
        <dbReference type="ARBA" id="ARBA00022448"/>
    </source>
</evidence>
<keyword evidence="3" id="KW-0813">Transport</keyword>
<dbReference type="RefSeq" id="WP_208994914.1">
    <property type="nucleotide sequence ID" value="NZ_VLLF01000001.1"/>
</dbReference>
<evidence type="ECO:0000256" key="5">
    <source>
        <dbReference type="SAM" id="SignalP"/>
    </source>
</evidence>
<dbReference type="AlphaFoldDB" id="A0A562TIQ5"/>
<evidence type="ECO:0000256" key="1">
    <source>
        <dbReference type="ARBA" id="ARBA00004418"/>
    </source>
</evidence>
<evidence type="ECO:0000256" key="4">
    <source>
        <dbReference type="ARBA" id="ARBA00022729"/>
    </source>
</evidence>
<evidence type="ECO:0000313" key="7">
    <source>
        <dbReference type="EMBL" id="TWI93303.1"/>
    </source>
</evidence>
<feature type="domain" description="Solute-binding protein family 5" evidence="6">
    <location>
        <begin position="83"/>
        <end position="451"/>
    </location>
</feature>
<dbReference type="PANTHER" id="PTHR30290">
    <property type="entry name" value="PERIPLASMIC BINDING COMPONENT OF ABC TRANSPORTER"/>
    <property type="match status" value="1"/>
</dbReference>
<keyword evidence="8" id="KW-1185">Reference proteome</keyword>
<dbReference type="InterPro" id="IPR030678">
    <property type="entry name" value="Peptide/Ni-bd"/>
</dbReference>
<dbReference type="InterPro" id="IPR006311">
    <property type="entry name" value="TAT_signal"/>
</dbReference>
<dbReference type="GO" id="GO:1904680">
    <property type="term" value="F:peptide transmembrane transporter activity"/>
    <property type="evidence" value="ECO:0007669"/>
    <property type="project" value="TreeGrafter"/>
</dbReference>
<evidence type="ECO:0000256" key="2">
    <source>
        <dbReference type="ARBA" id="ARBA00005695"/>
    </source>
</evidence>
<protein>
    <submittedName>
        <fullName evidence="7">Peptide/nickel transport system substrate-binding protein</fullName>
    </submittedName>
</protein>
<keyword evidence="4 5" id="KW-0732">Signal</keyword>
<dbReference type="InterPro" id="IPR000914">
    <property type="entry name" value="SBP_5_dom"/>
</dbReference>
<dbReference type="Pfam" id="PF00496">
    <property type="entry name" value="SBP_bac_5"/>
    <property type="match status" value="1"/>
</dbReference>
<dbReference type="SUPFAM" id="SSF53850">
    <property type="entry name" value="Periplasmic binding protein-like II"/>
    <property type="match status" value="1"/>
</dbReference>
<evidence type="ECO:0000259" key="6">
    <source>
        <dbReference type="Pfam" id="PF00496"/>
    </source>
</evidence>
<comment type="similarity">
    <text evidence="2">Belongs to the bacterial solute-binding protein 5 family.</text>
</comment>
<reference evidence="7 8" key="1">
    <citation type="submission" date="2019-07" db="EMBL/GenBank/DDBJ databases">
        <title>Genomic Encyclopedia of Archaeal and Bacterial Type Strains, Phase II (KMG-II): from individual species to whole genera.</title>
        <authorList>
            <person name="Goeker M."/>
        </authorList>
    </citation>
    <scope>NUCLEOTIDE SEQUENCE [LARGE SCALE GENOMIC DNA]</scope>
    <source>
        <strain evidence="7 8">ATCC BAA-252</strain>
    </source>
</reference>
<gene>
    <name evidence="7" type="ORF">JM93_00859</name>
</gene>
<dbReference type="GO" id="GO:0030288">
    <property type="term" value="C:outer membrane-bounded periplasmic space"/>
    <property type="evidence" value="ECO:0007669"/>
    <property type="project" value="UniProtKB-ARBA"/>
</dbReference>
<dbReference type="GO" id="GO:0015833">
    <property type="term" value="P:peptide transport"/>
    <property type="evidence" value="ECO:0007669"/>
    <property type="project" value="TreeGrafter"/>
</dbReference>
<feature type="chain" id="PRO_5022227986" evidence="5">
    <location>
        <begin position="40"/>
        <end position="539"/>
    </location>
</feature>
<comment type="caution">
    <text evidence="7">The sequence shown here is derived from an EMBL/GenBank/DDBJ whole genome shotgun (WGS) entry which is preliminary data.</text>
</comment>
<dbReference type="PIRSF" id="PIRSF002741">
    <property type="entry name" value="MppA"/>
    <property type="match status" value="1"/>
</dbReference>
<name>A0A562TIQ5_9HYPH</name>
<dbReference type="InterPro" id="IPR039424">
    <property type="entry name" value="SBP_5"/>
</dbReference>